<dbReference type="InterPro" id="IPR051465">
    <property type="entry name" value="Cell_Envelope_Struct_Comp"/>
</dbReference>
<gene>
    <name evidence="3" type="ORF">ACFPPD_05495</name>
</gene>
<evidence type="ECO:0000313" key="4">
    <source>
        <dbReference type="Proteomes" id="UP001596105"/>
    </source>
</evidence>
<keyword evidence="4" id="KW-1185">Reference proteome</keyword>
<feature type="domain" description="SLH" evidence="2">
    <location>
        <begin position="1705"/>
        <end position="1768"/>
    </location>
</feature>
<feature type="domain" description="SLH" evidence="2">
    <location>
        <begin position="1611"/>
        <end position="1703"/>
    </location>
</feature>
<dbReference type="Proteomes" id="UP001596105">
    <property type="component" value="Unassembled WGS sequence"/>
</dbReference>
<dbReference type="Gene3D" id="2.60.40.10">
    <property type="entry name" value="Immunoglobulins"/>
    <property type="match status" value="4"/>
</dbReference>
<dbReference type="Gene3D" id="2.60.40.2340">
    <property type="match status" value="1"/>
</dbReference>
<evidence type="ECO:0000259" key="2">
    <source>
        <dbReference type="PROSITE" id="PS51272"/>
    </source>
</evidence>
<dbReference type="NCBIfam" id="NF033510">
    <property type="entry name" value="Ca_tandemer"/>
    <property type="match status" value="3"/>
</dbReference>
<dbReference type="InterPro" id="IPR001119">
    <property type="entry name" value="SLH_dom"/>
</dbReference>
<dbReference type="Pfam" id="PF19077">
    <property type="entry name" value="Big_13"/>
    <property type="match status" value="3"/>
</dbReference>
<dbReference type="Pfam" id="PF07532">
    <property type="entry name" value="Big_4"/>
    <property type="match status" value="1"/>
</dbReference>
<dbReference type="InterPro" id="IPR044016">
    <property type="entry name" value="Big_13"/>
</dbReference>
<dbReference type="PANTHER" id="PTHR43308">
    <property type="entry name" value="OUTER MEMBRANE PROTEIN ALPHA-RELATED"/>
    <property type="match status" value="1"/>
</dbReference>
<feature type="domain" description="SLH" evidence="2">
    <location>
        <begin position="1776"/>
        <end position="1839"/>
    </location>
</feature>
<dbReference type="InterPro" id="IPR013783">
    <property type="entry name" value="Ig-like_fold"/>
</dbReference>
<feature type="chain" id="PRO_5046399606" evidence="1">
    <location>
        <begin position="29"/>
        <end position="1875"/>
    </location>
</feature>
<dbReference type="InterPro" id="IPR011081">
    <property type="entry name" value="Big_4"/>
</dbReference>
<dbReference type="RefSeq" id="WP_209746579.1">
    <property type="nucleotide sequence ID" value="NZ_JBHSMH010000007.1"/>
</dbReference>
<dbReference type="Pfam" id="PF00395">
    <property type="entry name" value="SLH"/>
    <property type="match status" value="3"/>
</dbReference>
<name>A0ABW0LT37_9BACL</name>
<proteinExistence type="predicted"/>
<dbReference type="PROSITE" id="PS51272">
    <property type="entry name" value="SLH"/>
    <property type="match status" value="3"/>
</dbReference>
<keyword evidence="1" id="KW-0732">Signal</keyword>
<dbReference type="PANTHER" id="PTHR43308:SF5">
    <property type="entry name" value="S-LAYER PROTEIN _ PEPTIDOGLYCAN ENDO-BETA-N-ACETYLGLUCOSAMINIDASE"/>
    <property type="match status" value="1"/>
</dbReference>
<comment type="caution">
    <text evidence="3">The sequence shown here is derived from an EMBL/GenBank/DDBJ whole genome shotgun (WGS) entry which is preliminary data.</text>
</comment>
<accession>A0ABW0LT37</accession>
<feature type="signal peptide" evidence="1">
    <location>
        <begin position="1"/>
        <end position="28"/>
    </location>
</feature>
<evidence type="ECO:0000256" key="1">
    <source>
        <dbReference type="SAM" id="SignalP"/>
    </source>
</evidence>
<sequence>MMIRKLMKSGLALMLLLLSILPSNLVFADIQTPTPAAWPSVFSPYTTLLDGSAVYDPAGDEHPTNVDITSGIDQGVGLLPSMYVAGDSNNFFVRLRVKGEPYDRKGGFLSSVWLVQLAVNGQHKATIGLNGKSTTTDYVYVANADGSIVNKIYETDGTGTAVPGTRITSAENGHYFIDFQVPITSIISTINDPSMTSASSFRLFFGTSRSANLSVINKEYMDTASNGGTSVDFAGSALPLNETPLAVGIDGGSSKTYSTASNIMTGTSTLAAGTASISINGGTPENVAIANNAWSYALPTAVTGTNGVHKAVVTLSDKGKTVTAKQDIMVTASVDTLFINGGPIAYTSSANPALSGTFSSTVTRNNYKINVYVSETKDVLGTSYAATDSSGTWNLASVALPSPINEKKYYITAEWIENGQNKTPFATAQQTLIYRSDITVSPVTVAINALTAGDAQPIISGTSSGANKVEVRVDGVSTAFAALAGDGQWTVPALEKPLSMGSHTLTAVATNAYDNTAVATTTHTVSAAVITIDNGASLTINDPSPTIRGNTNASNGATVTLQLGGKTYTTNANNGRWKVEVPDAFTDGLYTVTASITGASATQQLTIDSSTTVAVTTPTGTITNLKPSFTGTTEPNNSVSLRVEDSASSVVFIQNLTANGSGNWAYTPSADLALGSYSIIVTAADDFGNEATATGAFTVEAAPSLTVSSAAPVSRTVAYGTDLTAAKTNLPSQVTVTLSDSSTKDVDVTWSAESTPTYNGTLAGNYVFTGTLSNLGAGITNSGSVTASGTITVSQAQLKTGNDILTFVINGTAATVNSTNHTVTIELPAGTDVTNLTPTFTLSEGASAKIGNNSQTSGTTANDFSNPVTYIVTAENEVAQSWTVTVTVAQQGQTAAPMVNPVYVGDTTISGTADSNAAVAVSTLGTAAADASGNWTFTMEEDTPWNLDAGDLLSVTAKAADKTISNAVTTTVRVNIKSFAPIAITVFKGTSAADVQSHLSTSMAATLDDDTSTSAISISWDLSLVNFDSAGSKAVTASLGALPANVYNNRNVFPQATIAVLDNLSLAGSGGGTQTITVTSAQPSASIQLYDKNGQTIGSPLAANASGYAQFTNVAFGTDYYVKQTTTANLTSQPSNKVNVTATPSNKLSIAGSMDGLKTVTIAGATPGAAVKLYDKDGVVVQTAVAAADGTVKFTNVPEAEDYYATETVGGQEAAPSPTADVLPKIQVRFQQTDIWESVTLPVFAVDRLLPSIPIQWSSSNPQVLSVSQNASDNEFEVSVYRQAQDISVILTATLSFEGREVNRTFLLVVKGTNFTSKTTSPADNTVGLNGNSTLTDYTVKRTTLTSTAGSEYVDKLLIGDNANLSGNVLITFDNQSSGTVADEQAVELTSGALKKITGDLTVQTPEGTFSLLQTNIQQLTGDGNDLFFRIVPMRSDAEKTAVIQRTNTAMNDEASKLGSNKLAEVVDIPREIETNYSGVNTWITLPIKNITLTKKQAVDTLRLYIEHTDGTKQVVEPGQNGAVIVDANGNVVTDDNGPAVGLKFMISHFSTFTFFKIADAPTNSGGVTPTPALEVTVDSIIGDLVENEAFTVTGETSASTAVDLYVGDKLITTITSDSKGHWAYSITAGLAAGTYEVRAVVKDAKGNAISSQVMTLAIQAKLGSHTRYIYGFVDGTFGPLKFVTRDQMAAMLSRNLTDNQIPRANEIAYKDTDKSWAKNEIEYARVAGVMKGYDTGNFGPKDHVTRAQMAVIAVRWLDKQCKEDLSYSQYCKAADSDATFTDIQGHWAEEQIKRIGAIGIMIGSSNGTFRPDDKLTREEAVTILNRLFLRGPLEGVSSATFPDVSVNDWAFKEIEEAATDHRYELKGSKEYLRK</sequence>
<evidence type="ECO:0000313" key="3">
    <source>
        <dbReference type="EMBL" id="MFC5468167.1"/>
    </source>
</evidence>
<organism evidence="3 4">
    <name type="scientific">Cohnella suwonensis</name>
    <dbReference type="NCBI Taxonomy" id="696072"/>
    <lineage>
        <taxon>Bacteria</taxon>
        <taxon>Bacillati</taxon>
        <taxon>Bacillota</taxon>
        <taxon>Bacilli</taxon>
        <taxon>Bacillales</taxon>
        <taxon>Paenibacillaceae</taxon>
        <taxon>Cohnella</taxon>
    </lineage>
</organism>
<protein>
    <submittedName>
        <fullName evidence="3">Ig-like domain-containing protein</fullName>
    </submittedName>
</protein>
<dbReference type="EMBL" id="JBHSMH010000007">
    <property type="protein sequence ID" value="MFC5468167.1"/>
    <property type="molecule type" value="Genomic_DNA"/>
</dbReference>
<reference evidence="4" key="1">
    <citation type="journal article" date="2019" name="Int. J. Syst. Evol. Microbiol.">
        <title>The Global Catalogue of Microorganisms (GCM) 10K type strain sequencing project: providing services to taxonomists for standard genome sequencing and annotation.</title>
        <authorList>
            <consortium name="The Broad Institute Genomics Platform"/>
            <consortium name="The Broad Institute Genome Sequencing Center for Infectious Disease"/>
            <person name="Wu L."/>
            <person name="Ma J."/>
        </authorList>
    </citation>
    <scope>NUCLEOTIDE SEQUENCE [LARGE SCALE GENOMIC DNA]</scope>
    <source>
        <strain evidence="4">CCUG 57113</strain>
    </source>
</reference>